<dbReference type="PROSITE" id="PS51832">
    <property type="entry name" value="HD_GYP"/>
    <property type="match status" value="1"/>
</dbReference>
<dbReference type="Gene3D" id="1.10.3210.10">
    <property type="entry name" value="Hypothetical protein af1432"/>
    <property type="match status" value="1"/>
</dbReference>
<dbReference type="SUPFAM" id="SSF109604">
    <property type="entry name" value="HD-domain/PDEase-like"/>
    <property type="match status" value="1"/>
</dbReference>
<dbReference type="InterPro" id="IPR003607">
    <property type="entry name" value="HD/PDEase_dom"/>
</dbReference>
<feature type="compositionally biased region" description="Polar residues" evidence="1">
    <location>
        <begin position="128"/>
        <end position="145"/>
    </location>
</feature>
<feature type="domain" description="HD-GYP" evidence="2">
    <location>
        <begin position="58"/>
        <end position="254"/>
    </location>
</feature>
<reference evidence="3" key="1">
    <citation type="submission" date="2022-10" db="EMBL/GenBank/DDBJ databases">
        <title>Chitiniphilus purpureus sp. nov., a novel chitin-degrading bacterium isolated from crawfish pond sediment.</title>
        <authorList>
            <person name="Li K."/>
        </authorList>
    </citation>
    <scope>NUCLEOTIDE SEQUENCE</scope>
    <source>
        <strain evidence="3">CD1</strain>
    </source>
</reference>
<proteinExistence type="predicted"/>
<evidence type="ECO:0000313" key="3">
    <source>
        <dbReference type="EMBL" id="UXY14878.1"/>
    </source>
</evidence>
<evidence type="ECO:0000313" key="4">
    <source>
        <dbReference type="Proteomes" id="UP001061302"/>
    </source>
</evidence>
<dbReference type="Pfam" id="PF13487">
    <property type="entry name" value="HD_5"/>
    <property type="match status" value="1"/>
</dbReference>
<sequence>MSPNTPPPPSEEADAPTAGRLVRQVRAGLAAALAATLDEDSATGFVERMGQLVEQVQNACDRHPDLAIAMTLLCQEEPYAVRHAADVAIVSELALRRLGHPATDRRSVVAAALSMNVGMIQLQDQLAKQDATPTAEQRQHIQQHPQHGRDQLRQLGVADTLWLDCVLQHHEIPDGNGYPNRLKGDSIRFEARLLGLADRYCALLTQNAWRNAQRPDSALQQTLSGDLDTKLGWLLTQTLGIYPPGAVVQLLNGEIGVVKRPGTIESTPLVTALFDAQGRQLVQRVERDTRQEDYMVTGVLDAQKVGRFFRLIEVWGEEAVGAQLDRP</sequence>
<dbReference type="CDD" id="cd00077">
    <property type="entry name" value="HDc"/>
    <property type="match status" value="1"/>
</dbReference>
<dbReference type="EMBL" id="CP106753">
    <property type="protein sequence ID" value="UXY14878.1"/>
    <property type="molecule type" value="Genomic_DNA"/>
</dbReference>
<dbReference type="PANTHER" id="PTHR43155:SF2">
    <property type="entry name" value="CYCLIC DI-GMP PHOSPHODIESTERASE PA4108"/>
    <property type="match status" value="1"/>
</dbReference>
<feature type="region of interest" description="Disordered" evidence="1">
    <location>
        <begin position="128"/>
        <end position="150"/>
    </location>
</feature>
<dbReference type="Proteomes" id="UP001061302">
    <property type="component" value="Chromosome"/>
</dbReference>
<name>A0ABY6DSK4_9NEIS</name>
<dbReference type="InterPro" id="IPR037522">
    <property type="entry name" value="HD_GYP_dom"/>
</dbReference>
<protein>
    <submittedName>
        <fullName evidence="3">HD domain-containing protein</fullName>
    </submittedName>
</protein>
<dbReference type="PANTHER" id="PTHR43155">
    <property type="entry name" value="CYCLIC DI-GMP PHOSPHODIESTERASE PA4108-RELATED"/>
    <property type="match status" value="1"/>
</dbReference>
<accession>A0ABY6DSK4</accession>
<evidence type="ECO:0000259" key="2">
    <source>
        <dbReference type="PROSITE" id="PS51832"/>
    </source>
</evidence>
<keyword evidence="4" id="KW-1185">Reference proteome</keyword>
<evidence type="ECO:0000256" key="1">
    <source>
        <dbReference type="SAM" id="MobiDB-lite"/>
    </source>
</evidence>
<organism evidence="3 4">
    <name type="scientific">Chitiniphilus purpureus</name>
    <dbReference type="NCBI Taxonomy" id="2981137"/>
    <lineage>
        <taxon>Bacteria</taxon>
        <taxon>Pseudomonadati</taxon>
        <taxon>Pseudomonadota</taxon>
        <taxon>Betaproteobacteria</taxon>
        <taxon>Neisseriales</taxon>
        <taxon>Chitinibacteraceae</taxon>
        <taxon>Chitiniphilus</taxon>
    </lineage>
</organism>
<gene>
    <name evidence="3" type="ORF">N8I74_16390</name>
</gene>
<dbReference type="RefSeq" id="WP_263124204.1">
    <property type="nucleotide sequence ID" value="NZ_CP106753.1"/>
</dbReference>